<dbReference type="Proteomes" id="UP000238479">
    <property type="component" value="Chromosome 2"/>
</dbReference>
<dbReference type="InterPro" id="IPR008906">
    <property type="entry name" value="HATC_C_dom"/>
</dbReference>
<dbReference type="AlphaFoldDB" id="A0A2P6RMU4"/>
<dbReference type="SUPFAM" id="SSF53098">
    <property type="entry name" value="Ribonuclease H-like"/>
    <property type="match status" value="1"/>
</dbReference>
<dbReference type="GO" id="GO:0046983">
    <property type="term" value="F:protein dimerization activity"/>
    <property type="evidence" value="ECO:0007669"/>
    <property type="project" value="InterPro"/>
</dbReference>
<evidence type="ECO:0000259" key="3">
    <source>
        <dbReference type="Pfam" id="PF05699"/>
    </source>
</evidence>
<comment type="caution">
    <text evidence="4">The sequence shown here is derived from an EMBL/GenBank/DDBJ whole genome shotgun (WGS) entry which is preliminary data.</text>
</comment>
<feature type="domain" description="HAT C-terminal dimerisation" evidence="3">
    <location>
        <begin position="515"/>
        <end position="582"/>
    </location>
</feature>
<accession>A0A2P6RMU4</accession>
<dbReference type="InterPro" id="IPR007021">
    <property type="entry name" value="DUF659"/>
</dbReference>
<sequence length="626" mass="71766">MSKLVRECKERLMNAAPRQVPLPSQGQQGGSSTNSSYEMSYPAYTQAPITSIGGKKRKSAAGSVEKAFQNSAREQCDGEVARMFYTGGLSFNLARNPHYRNSYIRASTLPGYIPPGYNALRTTLLAKERKNIEHHLKPIKLTWKDKGVSLCSDGWSDSQRRPLINVIATCESGPMMLKAINCEGEFKDYALIADLIIDSIKEVGWEHVVQVVTDNAPVCSKAGALIASKYPTIFWTPCVVHTLNLAVKNICTPSLVPSNADVFEACCWIQPVSEDVMFIKNFIMNHGMRLVMFNDHCNLKLLSVAPTRFASTLIMLKRFRQIKNGLQQMVISPKWDDYKEDDVRKAASVKEKLLDELLWDDIDYILSFTEPIYDMIRKADTDRPSLHLVYEWWDSMIEKVKKAIYRKERKQHDQESPFWDAVYKILMSRWSKSNTPLHCLAYSLNPKYYSSEWLSEDTNRVAPHKDLEITRERKNCILRYFANEDDRRRVNIEFANFSMCMQEFGSGDAMKDRFIMEPITWWAVHGASAPSLQAIAFKVLGQPCSSSCCERNWSTYNFIYSVRRNKIAPQRAEDLVFVHTNLRLLARRSPNYNESATQMWDVGGDEFDSLVLEDLRLLTSHLMNHN</sequence>
<dbReference type="Pfam" id="PF05699">
    <property type="entry name" value="Dimer_Tnp_hAT"/>
    <property type="match status" value="1"/>
</dbReference>
<dbReference type="OrthoDB" id="1158708at2759"/>
<dbReference type="EMBL" id="PDCK01000040">
    <property type="protein sequence ID" value="PRQ47711.1"/>
    <property type="molecule type" value="Genomic_DNA"/>
</dbReference>
<protein>
    <submittedName>
        <fullName evidence="4">Putative HAT dimerization domain, ribonuclease H-like domain-containing protein</fullName>
    </submittedName>
</protein>
<feature type="region of interest" description="Disordered" evidence="1">
    <location>
        <begin position="13"/>
        <end position="36"/>
    </location>
</feature>
<organism evidence="4 5">
    <name type="scientific">Rosa chinensis</name>
    <name type="common">China rose</name>
    <dbReference type="NCBI Taxonomy" id="74649"/>
    <lineage>
        <taxon>Eukaryota</taxon>
        <taxon>Viridiplantae</taxon>
        <taxon>Streptophyta</taxon>
        <taxon>Embryophyta</taxon>
        <taxon>Tracheophyta</taxon>
        <taxon>Spermatophyta</taxon>
        <taxon>Magnoliopsida</taxon>
        <taxon>eudicotyledons</taxon>
        <taxon>Gunneridae</taxon>
        <taxon>Pentapetalae</taxon>
        <taxon>rosids</taxon>
        <taxon>fabids</taxon>
        <taxon>Rosales</taxon>
        <taxon>Rosaceae</taxon>
        <taxon>Rosoideae</taxon>
        <taxon>Rosoideae incertae sedis</taxon>
        <taxon>Rosa</taxon>
    </lineage>
</organism>
<evidence type="ECO:0000259" key="2">
    <source>
        <dbReference type="Pfam" id="PF04937"/>
    </source>
</evidence>
<dbReference type="OMA" id="MENANAM"/>
<keyword evidence="5" id="KW-1185">Reference proteome</keyword>
<evidence type="ECO:0000256" key="1">
    <source>
        <dbReference type="SAM" id="MobiDB-lite"/>
    </source>
</evidence>
<evidence type="ECO:0000313" key="4">
    <source>
        <dbReference type="EMBL" id="PRQ47711.1"/>
    </source>
</evidence>
<dbReference type="Gramene" id="PRQ47711">
    <property type="protein sequence ID" value="PRQ47711"/>
    <property type="gene ID" value="RchiOBHm_Chr2g0102701"/>
</dbReference>
<proteinExistence type="predicted"/>
<gene>
    <name evidence="4" type="ORF">RchiOBHm_Chr2g0102701</name>
</gene>
<name>A0A2P6RMU4_ROSCH</name>
<dbReference type="PANTHER" id="PTHR32166">
    <property type="entry name" value="OSJNBA0013A04.12 PROTEIN"/>
    <property type="match status" value="1"/>
</dbReference>
<feature type="domain" description="DUF659" evidence="2">
    <location>
        <begin position="115"/>
        <end position="252"/>
    </location>
</feature>
<reference evidence="4 5" key="1">
    <citation type="journal article" date="2018" name="Nat. Genet.">
        <title>The Rosa genome provides new insights in the design of modern roses.</title>
        <authorList>
            <person name="Bendahmane M."/>
        </authorList>
    </citation>
    <scope>NUCLEOTIDE SEQUENCE [LARGE SCALE GENOMIC DNA]</scope>
    <source>
        <strain evidence="5">cv. Old Blush</strain>
    </source>
</reference>
<evidence type="ECO:0000313" key="5">
    <source>
        <dbReference type="Proteomes" id="UP000238479"/>
    </source>
</evidence>
<dbReference type="PANTHER" id="PTHR32166:SF81">
    <property type="entry name" value="OS06G0658400 PROTEIN"/>
    <property type="match status" value="1"/>
</dbReference>
<dbReference type="Pfam" id="PF04937">
    <property type="entry name" value="DUF659"/>
    <property type="match status" value="1"/>
</dbReference>
<dbReference type="InterPro" id="IPR012337">
    <property type="entry name" value="RNaseH-like_sf"/>
</dbReference>